<evidence type="ECO:0000313" key="2">
    <source>
        <dbReference type="Proteomes" id="UP001596422"/>
    </source>
</evidence>
<reference evidence="2" key="1">
    <citation type="journal article" date="2019" name="Int. J. Syst. Evol. Microbiol.">
        <title>The Global Catalogue of Microorganisms (GCM) 10K type strain sequencing project: providing services to taxonomists for standard genome sequencing and annotation.</title>
        <authorList>
            <consortium name="The Broad Institute Genomics Platform"/>
            <consortium name="The Broad Institute Genome Sequencing Center for Infectious Disease"/>
            <person name="Wu L."/>
            <person name="Ma J."/>
        </authorList>
    </citation>
    <scope>NUCLEOTIDE SEQUENCE [LARGE SCALE GENOMIC DNA]</scope>
    <source>
        <strain evidence="2">NBRC 111756</strain>
    </source>
</reference>
<accession>A0ABW2A7Y6</accession>
<dbReference type="RefSeq" id="WP_379912049.1">
    <property type="nucleotide sequence ID" value="NZ_JBHSWE010000001.1"/>
</dbReference>
<name>A0ABW2A7Y6_9GAMM</name>
<dbReference type="Proteomes" id="UP001596422">
    <property type="component" value="Unassembled WGS sequence"/>
</dbReference>
<evidence type="ECO:0000313" key="1">
    <source>
        <dbReference type="EMBL" id="MFC6673568.1"/>
    </source>
</evidence>
<gene>
    <name evidence="1" type="ORF">ACFQDL_28360</name>
</gene>
<protein>
    <submittedName>
        <fullName evidence="1">Uncharacterized protein</fullName>
    </submittedName>
</protein>
<keyword evidence="2" id="KW-1185">Reference proteome</keyword>
<proteinExistence type="predicted"/>
<comment type="caution">
    <text evidence="1">The sequence shown here is derived from an EMBL/GenBank/DDBJ whole genome shotgun (WGS) entry which is preliminary data.</text>
</comment>
<organism evidence="1 2">
    <name type="scientific">Marinobacterium aestuariivivens</name>
    <dbReference type="NCBI Taxonomy" id="1698799"/>
    <lineage>
        <taxon>Bacteria</taxon>
        <taxon>Pseudomonadati</taxon>
        <taxon>Pseudomonadota</taxon>
        <taxon>Gammaproteobacteria</taxon>
        <taxon>Oceanospirillales</taxon>
        <taxon>Oceanospirillaceae</taxon>
        <taxon>Marinobacterium</taxon>
    </lineage>
</organism>
<dbReference type="EMBL" id="JBHSWE010000001">
    <property type="protein sequence ID" value="MFC6673568.1"/>
    <property type="molecule type" value="Genomic_DNA"/>
</dbReference>
<sequence>MWKWAIIVLIMMSLIGSVMWAMPTRRQTEQAQLRSRARTLGFQVQLVTLLGPRASGEAEAEEYRRPAYRLLRHGVDARVRERLIPWQVFRVGSLACDGLPSGWSWKIGERQLSPAQLECLRSVLAQLPDDVVAVESTPVHVSALWGERGDLEALERIRDALQVVIAHQF</sequence>